<evidence type="ECO:0000256" key="6">
    <source>
        <dbReference type="ARBA" id="ARBA00022777"/>
    </source>
</evidence>
<dbReference type="InterPro" id="IPR000719">
    <property type="entry name" value="Prot_kinase_dom"/>
</dbReference>
<evidence type="ECO:0000256" key="4">
    <source>
        <dbReference type="ARBA" id="ARBA00022679"/>
    </source>
</evidence>
<dbReference type="EC" id="2.7.11.1" evidence="2"/>
<comment type="catalytic activity">
    <reaction evidence="9">
        <text>L-seryl-[protein] + ATP = O-phospho-L-seryl-[protein] + ADP + H(+)</text>
        <dbReference type="Rhea" id="RHEA:17989"/>
        <dbReference type="Rhea" id="RHEA-COMP:9863"/>
        <dbReference type="Rhea" id="RHEA-COMP:11604"/>
        <dbReference type="ChEBI" id="CHEBI:15378"/>
        <dbReference type="ChEBI" id="CHEBI:29999"/>
        <dbReference type="ChEBI" id="CHEBI:30616"/>
        <dbReference type="ChEBI" id="CHEBI:83421"/>
        <dbReference type="ChEBI" id="CHEBI:456216"/>
        <dbReference type="EC" id="2.7.11.1"/>
    </reaction>
</comment>
<evidence type="ECO:0000256" key="9">
    <source>
        <dbReference type="ARBA" id="ARBA00048679"/>
    </source>
</evidence>
<dbReference type="GO" id="GO:0004674">
    <property type="term" value="F:protein serine/threonine kinase activity"/>
    <property type="evidence" value="ECO:0007669"/>
    <property type="project" value="UniProtKB-KW"/>
</dbReference>
<keyword evidence="6 12" id="KW-0418">Kinase</keyword>
<dbReference type="Gene3D" id="3.30.200.20">
    <property type="entry name" value="Phosphorylase Kinase, domain 1"/>
    <property type="match status" value="1"/>
</dbReference>
<proteinExistence type="inferred from homology"/>
<gene>
    <name evidence="12" type="ORF">CJ030_MR2G024903</name>
</gene>
<dbReference type="GO" id="GO:0005524">
    <property type="term" value="F:ATP binding"/>
    <property type="evidence" value="ECO:0007669"/>
    <property type="project" value="UniProtKB-UniRule"/>
</dbReference>
<dbReference type="InterPro" id="IPR055164">
    <property type="entry name" value="EDR1/CTR1/ARMC3-like_pept-like"/>
</dbReference>
<evidence type="ECO:0000256" key="3">
    <source>
        <dbReference type="ARBA" id="ARBA00022527"/>
    </source>
</evidence>
<keyword evidence="4" id="KW-0808">Transferase</keyword>
<evidence type="ECO:0000259" key="11">
    <source>
        <dbReference type="PROSITE" id="PS50011"/>
    </source>
</evidence>
<dbReference type="Pfam" id="PF07714">
    <property type="entry name" value="PK_Tyr_Ser-Thr"/>
    <property type="match status" value="2"/>
</dbReference>
<evidence type="ECO:0000256" key="2">
    <source>
        <dbReference type="ARBA" id="ARBA00012513"/>
    </source>
</evidence>
<dbReference type="GO" id="GO:0005737">
    <property type="term" value="C:cytoplasm"/>
    <property type="evidence" value="ECO:0007669"/>
    <property type="project" value="TreeGrafter"/>
</dbReference>
<evidence type="ECO:0000313" key="12">
    <source>
        <dbReference type="EMBL" id="KAB1221281.1"/>
    </source>
</evidence>
<evidence type="ECO:0000256" key="7">
    <source>
        <dbReference type="ARBA" id="ARBA00022840"/>
    </source>
</evidence>
<comment type="catalytic activity">
    <reaction evidence="8">
        <text>L-threonyl-[protein] + ATP = O-phospho-L-threonyl-[protein] + ADP + H(+)</text>
        <dbReference type="Rhea" id="RHEA:46608"/>
        <dbReference type="Rhea" id="RHEA-COMP:11060"/>
        <dbReference type="Rhea" id="RHEA-COMP:11605"/>
        <dbReference type="ChEBI" id="CHEBI:15378"/>
        <dbReference type="ChEBI" id="CHEBI:30013"/>
        <dbReference type="ChEBI" id="CHEBI:30616"/>
        <dbReference type="ChEBI" id="CHEBI:61977"/>
        <dbReference type="ChEBI" id="CHEBI:456216"/>
        <dbReference type="EC" id="2.7.11.1"/>
    </reaction>
</comment>
<dbReference type="PANTHER" id="PTHR23257:SF978">
    <property type="entry name" value="PROTEIN KINASE FAMILY PROTEIN"/>
    <property type="match status" value="1"/>
</dbReference>
<feature type="binding site" evidence="10">
    <location>
        <position position="397"/>
    </location>
    <ligand>
        <name>ATP</name>
        <dbReference type="ChEBI" id="CHEBI:30616"/>
    </ligand>
</feature>
<evidence type="ECO:0000256" key="1">
    <source>
        <dbReference type="ARBA" id="ARBA00010507"/>
    </source>
</evidence>
<dbReference type="SUPFAM" id="SSF56112">
    <property type="entry name" value="Protein kinase-like (PK-like)"/>
    <property type="match status" value="2"/>
</dbReference>
<evidence type="ECO:0000256" key="8">
    <source>
        <dbReference type="ARBA" id="ARBA00047899"/>
    </source>
</evidence>
<dbReference type="InterPro" id="IPR017441">
    <property type="entry name" value="Protein_kinase_ATP_BS"/>
</dbReference>
<dbReference type="PROSITE" id="PS50011">
    <property type="entry name" value="PROTEIN_KINASE_DOM"/>
    <property type="match status" value="1"/>
</dbReference>
<accession>A0A6A1W7U5</accession>
<protein>
    <recommendedName>
        <fullName evidence="2">non-specific serine/threonine protein kinase</fullName>
        <ecNumber evidence="2">2.7.11.1</ecNumber>
    </recommendedName>
</protein>
<organism evidence="12 13">
    <name type="scientific">Morella rubra</name>
    <name type="common">Chinese bayberry</name>
    <dbReference type="NCBI Taxonomy" id="262757"/>
    <lineage>
        <taxon>Eukaryota</taxon>
        <taxon>Viridiplantae</taxon>
        <taxon>Streptophyta</taxon>
        <taxon>Embryophyta</taxon>
        <taxon>Tracheophyta</taxon>
        <taxon>Spermatophyta</taxon>
        <taxon>Magnoliopsida</taxon>
        <taxon>eudicotyledons</taxon>
        <taxon>Gunneridae</taxon>
        <taxon>Pentapetalae</taxon>
        <taxon>rosids</taxon>
        <taxon>fabids</taxon>
        <taxon>Fagales</taxon>
        <taxon>Myricaceae</taxon>
        <taxon>Morella</taxon>
    </lineage>
</organism>
<comment type="caution">
    <text evidence="12">The sequence shown here is derived from an EMBL/GenBank/DDBJ whole genome shotgun (WGS) entry which is preliminary data.</text>
</comment>
<sequence length="621" mass="69580">MVYGMDPYVWTLCTDLQESGRIPSIESLKSVDSTSDSSVEVVLIDGRSDTSLKEPEIGSSTFLIAAYHKRGCQSACKSCMQLHGENLFLTILRNPTFVVAVVRGSASTGEDDFVPIWKECSDDLKDCLGSIVVPIGSLSVGLCRHRAILFKVLADTIDLPCRIAKGCKYCTRDDASSCLVQLELDKYDREYLVDLIGKPGYLGEPDSLLNGPSSISISSHCAFHDLNRLNLGLISGTVVDEDPWVSVHPKQHDMKYTDRNENMLISSDDDETSRLPFRPAKPSAHDRDSELFKSCNPSQNVTHSKAMVKDTTPLKPIGYRDVQPLLVVSNPRVDAVTDSRFREGGQLIASKPSTEPSLDIEDFNISWNDLVLKERIGAGSFGTVHRADWNGSDVAVKILMEQEFHAERYKEFLREVAIMKRLRHPNIVLFMGAVTQPPNLSIVIEYLSRFWNVFLAIFAPPPLFLPYPLRGQEKKTGIEQSGYSKFGQTVQCIKILALKCRGSLYRLLHKPGAREMLDERRRLNMAYDVVCDFGLSRLKANTFLSSKSAAGTPEWMAPEVLRDEPSNEKSDVYSFGVILWELATLQQPWSNLNPAQVCLMLLYLTSKSTEKEHMYARTLIY</sequence>
<keyword evidence="3" id="KW-0723">Serine/threonine-protein kinase</keyword>
<dbReference type="PANTHER" id="PTHR23257">
    <property type="entry name" value="SERINE-THREONINE PROTEIN KINASE"/>
    <property type="match status" value="1"/>
</dbReference>
<reference evidence="12 13" key="1">
    <citation type="journal article" date="2019" name="Plant Biotechnol. J.">
        <title>The red bayberry genome and genetic basis of sex determination.</title>
        <authorList>
            <person name="Jia H.M."/>
            <person name="Jia H.J."/>
            <person name="Cai Q.L."/>
            <person name="Wang Y."/>
            <person name="Zhao H.B."/>
            <person name="Yang W.F."/>
            <person name="Wang G.Y."/>
            <person name="Li Y.H."/>
            <person name="Zhan D.L."/>
            <person name="Shen Y.T."/>
            <person name="Niu Q.F."/>
            <person name="Chang L."/>
            <person name="Qiu J."/>
            <person name="Zhao L."/>
            <person name="Xie H.B."/>
            <person name="Fu W.Y."/>
            <person name="Jin J."/>
            <person name="Li X.W."/>
            <person name="Jiao Y."/>
            <person name="Zhou C.C."/>
            <person name="Tu T."/>
            <person name="Chai C.Y."/>
            <person name="Gao J.L."/>
            <person name="Fan L.J."/>
            <person name="van de Weg E."/>
            <person name="Wang J.Y."/>
            <person name="Gao Z.S."/>
        </authorList>
    </citation>
    <scope>NUCLEOTIDE SEQUENCE [LARGE SCALE GENOMIC DNA]</scope>
    <source>
        <tissue evidence="12">Leaves</tissue>
    </source>
</reference>
<dbReference type="OrthoDB" id="339325at2759"/>
<keyword evidence="13" id="KW-1185">Reference proteome</keyword>
<dbReference type="PROSITE" id="PS00107">
    <property type="entry name" value="PROTEIN_KINASE_ATP"/>
    <property type="match status" value="1"/>
</dbReference>
<dbReference type="Gene3D" id="1.10.510.10">
    <property type="entry name" value="Transferase(Phosphotransferase) domain 1"/>
    <property type="match status" value="1"/>
</dbReference>
<evidence type="ECO:0000256" key="10">
    <source>
        <dbReference type="PROSITE-ProRule" id="PRU10141"/>
    </source>
</evidence>
<dbReference type="Proteomes" id="UP000516437">
    <property type="component" value="Chromosome 2"/>
</dbReference>
<feature type="domain" description="Protein kinase" evidence="11">
    <location>
        <begin position="370"/>
        <end position="621"/>
    </location>
</feature>
<keyword evidence="5 10" id="KW-0547">Nucleotide-binding</keyword>
<dbReference type="AlphaFoldDB" id="A0A6A1W7U5"/>
<dbReference type="EMBL" id="RXIC02000020">
    <property type="protein sequence ID" value="KAB1221281.1"/>
    <property type="molecule type" value="Genomic_DNA"/>
</dbReference>
<evidence type="ECO:0000256" key="5">
    <source>
        <dbReference type="ARBA" id="ARBA00022741"/>
    </source>
</evidence>
<comment type="similarity">
    <text evidence="1">Belongs to the protein kinase superfamily. TKL Ser/Thr protein kinase family. RAF subfamily.</text>
</comment>
<dbReference type="GO" id="GO:0007165">
    <property type="term" value="P:signal transduction"/>
    <property type="evidence" value="ECO:0007669"/>
    <property type="project" value="TreeGrafter"/>
</dbReference>
<dbReference type="Pfam" id="PF14381">
    <property type="entry name" value="EDR1_CTR1_ARMC3_pept"/>
    <property type="match status" value="1"/>
</dbReference>
<name>A0A6A1W7U5_9ROSI</name>
<dbReference type="FunFam" id="3.30.200.20:FF:000060">
    <property type="entry name" value="Serine/threonine-protein kinase isoform 1"/>
    <property type="match status" value="1"/>
</dbReference>
<dbReference type="InterPro" id="IPR011009">
    <property type="entry name" value="Kinase-like_dom_sf"/>
</dbReference>
<dbReference type="InterPro" id="IPR001245">
    <property type="entry name" value="Ser-Thr/Tyr_kinase_cat_dom"/>
</dbReference>
<keyword evidence="7 10" id="KW-0067">ATP-binding</keyword>
<dbReference type="InterPro" id="IPR050167">
    <property type="entry name" value="Ser_Thr_protein_kinase"/>
</dbReference>
<evidence type="ECO:0000313" key="13">
    <source>
        <dbReference type="Proteomes" id="UP000516437"/>
    </source>
</evidence>